<dbReference type="EMBL" id="NBII01000010">
    <property type="protein sequence ID" value="PAV15131.1"/>
    <property type="molecule type" value="Genomic_DNA"/>
</dbReference>
<feature type="compositionally biased region" description="Polar residues" evidence="1">
    <location>
        <begin position="1"/>
        <end position="21"/>
    </location>
</feature>
<dbReference type="Proteomes" id="UP000217199">
    <property type="component" value="Unassembled WGS sequence"/>
</dbReference>
<proteinExistence type="predicted"/>
<feature type="compositionally biased region" description="Basic and acidic residues" evidence="1">
    <location>
        <begin position="50"/>
        <end position="91"/>
    </location>
</feature>
<dbReference type="OrthoDB" id="3235947at2759"/>
<feature type="compositionally biased region" description="Gly residues" evidence="1">
    <location>
        <begin position="28"/>
        <end position="40"/>
    </location>
</feature>
<sequence>MDVNEGSQVDTATGTGVGTENVSKVGKVGTGVGTEGGRGGPPKLPPRPVGSEEKNQNSELRKEKEKGDEEALARDSAKPSTDDSTGDESKTKPKLKPGSTKTSATAKRFFSAYAQTWIGMTPLWLMGEAIVPGRKVGDLGVEGRRRGGEGEGGGEDRKEVVKRMGEVVKAAGESARVVVTASFEKLSLQFSDTTEKGKVKANEFVKYMNSPEFQKAVRKNGRDGLVLLDGALKHPVVVTGVSKFARSKGIPYTDALLRLASLGLAKILKAIPEEIAVEDDGKMFEEIDAQELEQSCSVEEIKEAEDVGKLADDIPEPKVESQVADKNSEGVEEENGKCIVIKAPISSQNTRSASSHLASA</sequence>
<keyword evidence="3" id="KW-1185">Reference proteome</keyword>
<evidence type="ECO:0000313" key="3">
    <source>
        <dbReference type="Proteomes" id="UP000217199"/>
    </source>
</evidence>
<feature type="compositionally biased region" description="Basic and acidic residues" evidence="1">
    <location>
        <begin position="309"/>
        <end position="319"/>
    </location>
</feature>
<dbReference type="InParanoid" id="A0A286U6C0"/>
<comment type="caution">
    <text evidence="2">The sequence shown here is derived from an EMBL/GenBank/DDBJ whole genome shotgun (WGS) entry which is preliminary data.</text>
</comment>
<organism evidence="2 3">
    <name type="scientific">Pyrrhoderma noxium</name>
    <dbReference type="NCBI Taxonomy" id="2282107"/>
    <lineage>
        <taxon>Eukaryota</taxon>
        <taxon>Fungi</taxon>
        <taxon>Dikarya</taxon>
        <taxon>Basidiomycota</taxon>
        <taxon>Agaricomycotina</taxon>
        <taxon>Agaricomycetes</taxon>
        <taxon>Hymenochaetales</taxon>
        <taxon>Hymenochaetaceae</taxon>
        <taxon>Pyrrhoderma</taxon>
    </lineage>
</organism>
<feature type="region of interest" description="Disordered" evidence="1">
    <location>
        <begin position="1"/>
        <end position="103"/>
    </location>
</feature>
<protein>
    <submittedName>
        <fullName evidence="2">Uncharacterized protein</fullName>
    </submittedName>
</protein>
<evidence type="ECO:0000256" key="1">
    <source>
        <dbReference type="SAM" id="MobiDB-lite"/>
    </source>
</evidence>
<evidence type="ECO:0000313" key="2">
    <source>
        <dbReference type="EMBL" id="PAV15131.1"/>
    </source>
</evidence>
<feature type="region of interest" description="Disordered" evidence="1">
    <location>
        <begin position="309"/>
        <end position="333"/>
    </location>
</feature>
<dbReference type="AlphaFoldDB" id="A0A286U6C0"/>
<accession>A0A286U6C0</accession>
<name>A0A286U6C0_9AGAM</name>
<gene>
    <name evidence="2" type="ORF">PNOK_0889200</name>
</gene>
<reference evidence="2 3" key="1">
    <citation type="journal article" date="2017" name="Mol. Ecol.">
        <title>Comparative and population genomic landscape of Phellinus noxius: A hypervariable fungus causing root rot in trees.</title>
        <authorList>
            <person name="Chung C.L."/>
            <person name="Lee T.J."/>
            <person name="Akiba M."/>
            <person name="Lee H.H."/>
            <person name="Kuo T.H."/>
            <person name="Liu D."/>
            <person name="Ke H.M."/>
            <person name="Yokoi T."/>
            <person name="Roa M.B."/>
            <person name="Lu M.J."/>
            <person name="Chang Y.Y."/>
            <person name="Ann P.J."/>
            <person name="Tsai J.N."/>
            <person name="Chen C.Y."/>
            <person name="Tzean S.S."/>
            <person name="Ota Y."/>
            <person name="Hattori T."/>
            <person name="Sahashi N."/>
            <person name="Liou R.F."/>
            <person name="Kikuchi T."/>
            <person name="Tsai I.J."/>
        </authorList>
    </citation>
    <scope>NUCLEOTIDE SEQUENCE [LARGE SCALE GENOMIC DNA]</scope>
    <source>
        <strain evidence="2 3">FFPRI411160</strain>
    </source>
</reference>